<evidence type="ECO:0000313" key="7">
    <source>
        <dbReference type="EMBL" id="GIE67791.1"/>
    </source>
</evidence>
<sequence>MFATRTVFVTTNSVQTEAAPETAPYRYRWVALFVILAVEVMDLLDALVTTIAGPVIREELGGSYSLIQWLGAAYTLSMAIGLLTGGRLGDIYGRRRMFLIGAAGFTAASLACALAPSAGFLVGARAVQGLFGALMLPQGLGMLREMFGPAERAKAFGAFGPVMGLSSVGGPILAGWLVDADYFGAGWRMIFFINLPLGVFAVLGAIKYLPESRLDRAPRLDWLGVLFAAGGAFLLLFPLVQGRELGWPVWTFVMLAVGVISFGLFAVYEAGRDKRGLDPLVTPSLFRKRAFTGGLALGLMFFASLIGTGLVFTFYLQIGLGYSPLKAGLTTLPQALGMVAGFIVAGAGLAEKLGRKLLQLGTVVMLAGTVVLAGTVHLAGADITPWHMIPALLLLGIGMGLAMAPFFGIVLAGVDDEESGSASGAITSVQQLGGAFGIAVLGTIFFALLPGQVGQHVDDAAGALRTTLTTAGVPSDAQPAIVAGLRDCLTDRVAETNPDVVPPSCRDDGSAADPSVAAFAAEQVRAGFEDTTVRTAGVALLLLIAAFGLSFLLPRQGKPEDAHAG</sequence>
<keyword evidence="8" id="KW-1185">Reference proteome</keyword>
<evidence type="ECO:0000256" key="2">
    <source>
        <dbReference type="ARBA" id="ARBA00022692"/>
    </source>
</evidence>
<dbReference type="CDD" id="cd17321">
    <property type="entry name" value="MFS_MMR_MDR_like"/>
    <property type="match status" value="1"/>
</dbReference>
<dbReference type="Gene3D" id="1.20.1720.10">
    <property type="entry name" value="Multidrug resistance protein D"/>
    <property type="match status" value="1"/>
</dbReference>
<gene>
    <name evidence="7" type="primary">actII-2</name>
    <name evidence="7" type="ORF">Apa02nite_038990</name>
</gene>
<feature type="transmembrane region" description="Helical" evidence="5">
    <location>
        <begin position="222"/>
        <end position="241"/>
    </location>
</feature>
<comment type="caution">
    <text evidence="7">The sequence shown here is derived from an EMBL/GenBank/DDBJ whole genome shotgun (WGS) entry which is preliminary data.</text>
</comment>
<dbReference type="PANTHER" id="PTHR42718:SF39">
    <property type="entry name" value="ACTINORHODIN TRANSPORTER-RELATED"/>
    <property type="match status" value="1"/>
</dbReference>
<name>A0ABQ4BAW3_9ACTN</name>
<reference evidence="7 8" key="1">
    <citation type="submission" date="2021-01" db="EMBL/GenBank/DDBJ databases">
        <title>Whole genome shotgun sequence of Actinoplanes palleronii NBRC 14916.</title>
        <authorList>
            <person name="Komaki H."/>
            <person name="Tamura T."/>
        </authorList>
    </citation>
    <scope>NUCLEOTIDE SEQUENCE [LARGE SCALE GENOMIC DNA]</scope>
    <source>
        <strain evidence="7 8">NBRC 14916</strain>
    </source>
</reference>
<proteinExistence type="predicted"/>
<accession>A0ABQ4BAW3</accession>
<dbReference type="Proteomes" id="UP000624709">
    <property type="component" value="Unassembled WGS sequence"/>
</dbReference>
<dbReference type="InterPro" id="IPR011701">
    <property type="entry name" value="MFS"/>
</dbReference>
<feature type="transmembrane region" description="Helical" evidence="5">
    <location>
        <begin position="426"/>
        <end position="449"/>
    </location>
</feature>
<protein>
    <submittedName>
        <fullName evidence="7">Actinorhodin transporter</fullName>
    </submittedName>
</protein>
<dbReference type="Pfam" id="PF07690">
    <property type="entry name" value="MFS_1"/>
    <property type="match status" value="1"/>
</dbReference>
<dbReference type="InterPro" id="IPR005829">
    <property type="entry name" value="Sugar_transporter_CS"/>
</dbReference>
<evidence type="ECO:0000256" key="1">
    <source>
        <dbReference type="ARBA" id="ARBA00004651"/>
    </source>
</evidence>
<feature type="transmembrane region" description="Helical" evidence="5">
    <location>
        <begin position="289"/>
        <end position="312"/>
    </location>
</feature>
<evidence type="ECO:0000256" key="4">
    <source>
        <dbReference type="ARBA" id="ARBA00023136"/>
    </source>
</evidence>
<dbReference type="InterPro" id="IPR036259">
    <property type="entry name" value="MFS_trans_sf"/>
</dbReference>
<feature type="transmembrane region" description="Helical" evidence="5">
    <location>
        <begin position="29"/>
        <end position="54"/>
    </location>
</feature>
<keyword evidence="2 5" id="KW-0812">Transmembrane</keyword>
<evidence type="ECO:0000259" key="6">
    <source>
        <dbReference type="PROSITE" id="PS50850"/>
    </source>
</evidence>
<dbReference type="Gene3D" id="1.20.1250.20">
    <property type="entry name" value="MFS general substrate transporter like domains"/>
    <property type="match status" value="1"/>
</dbReference>
<feature type="transmembrane region" description="Helical" evidence="5">
    <location>
        <begin position="247"/>
        <end position="268"/>
    </location>
</feature>
<dbReference type="PROSITE" id="PS00216">
    <property type="entry name" value="SUGAR_TRANSPORT_1"/>
    <property type="match status" value="1"/>
</dbReference>
<feature type="domain" description="Major facilitator superfamily (MFS) profile" evidence="6">
    <location>
        <begin position="31"/>
        <end position="478"/>
    </location>
</feature>
<dbReference type="InterPro" id="IPR020846">
    <property type="entry name" value="MFS_dom"/>
</dbReference>
<feature type="transmembrane region" description="Helical" evidence="5">
    <location>
        <begin position="189"/>
        <end position="210"/>
    </location>
</feature>
<feature type="transmembrane region" description="Helical" evidence="5">
    <location>
        <begin position="391"/>
        <end position="414"/>
    </location>
</feature>
<evidence type="ECO:0000256" key="5">
    <source>
        <dbReference type="SAM" id="Phobius"/>
    </source>
</evidence>
<dbReference type="PANTHER" id="PTHR42718">
    <property type="entry name" value="MAJOR FACILITATOR SUPERFAMILY MULTIDRUG TRANSPORTER MFSC"/>
    <property type="match status" value="1"/>
</dbReference>
<comment type="subcellular location">
    <subcellularLocation>
        <location evidence="1">Cell membrane</location>
        <topology evidence="1">Multi-pass membrane protein</topology>
    </subcellularLocation>
</comment>
<feature type="transmembrane region" description="Helical" evidence="5">
    <location>
        <begin position="155"/>
        <end position="177"/>
    </location>
</feature>
<feature type="transmembrane region" description="Helical" evidence="5">
    <location>
        <begin position="535"/>
        <end position="553"/>
    </location>
</feature>
<keyword evidence="3 5" id="KW-1133">Transmembrane helix</keyword>
<feature type="transmembrane region" description="Helical" evidence="5">
    <location>
        <begin position="332"/>
        <end position="350"/>
    </location>
</feature>
<organism evidence="7 8">
    <name type="scientific">Actinoplanes palleronii</name>
    <dbReference type="NCBI Taxonomy" id="113570"/>
    <lineage>
        <taxon>Bacteria</taxon>
        <taxon>Bacillati</taxon>
        <taxon>Actinomycetota</taxon>
        <taxon>Actinomycetes</taxon>
        <taxon>Micromonosporales</taxon>
        <taxon>Micromonosporaceae</taxon>
        <taxon>Actinoplanes</taxon>
    </lineage>
</organism>
<dbReference type="EMBL" id="BOMS01000051">
    <property type="protein sequence ID" value="GIE67791.1"/>
    <property type="molecule type" value="Genomic_DNA"/>
</dbReference>
<evidence type="ECO:0000256" key="3">
    <source>
        <dbReference type="ARBA" id="ARBA00022989"/>
    </source>
</evidence>
<feature type="transmembrane region" description="Helical" evidence="5">
    <location>
        <begin position="357"/>
        <end position="379"/>
    </location>
</feature>
<feature type="transmembrane region" description="Helical" evidence="5">
    <location>
        <begin position="66"/>
        <end position="85"/>
    </location>
</feature>
<keyword evidence="4 5" id="KW-0472">Membrane</keyword>
<dbReference type="SUPFAM" id="SSF103473">
    <property type="entry name" value="MFS general substrate transporter"/>
    <property type="match status" value="1"/>
</dbReference>
<feature type="transmembrane region" description="Helical" evidence="5">
    <location>
        <begin position="97"/>
        <end position="116"/>
    </location>
</feature>
<dbReference type="PROSITE" id="PS50850">
    <property type="entry name" value="MFS"/>
    <property type="match status" value="1"/>
</dbReference>
<feature type="transmembrane region" description="Helical" evidence="5">
    <location>
        <begin position="122"/>
        <end position="143"/>
    </location>
</feature>
<evidence type="ECO:0000313" key="8">
    <source>
        <dbReference type="Proteomes" id="UP000624709"/>
    </source>
</evidence>